<keyword evidence="1" id="KW-0472">Membrane</keyword>
<reference evidence="3" key="1">
    <citation type="submission" date="2017-12" db="EMBL/GenBank/DDBJ databases">
        <title>FDA dAtabase for Regulatory Grade micrObial Sequences (FDA-ARGOS): Supporting development and validation of Infectious Disease Dx tests.</title>
        <authorList>
            <person name="Hoffmann M."/>
            <person name="Allard M."/>
            <person name="Evans P."/>
            <person name="Brown E."/>
            <person name="Tallon L."/>
            <person name="Sadzewicz L."/>
            <person name="Sengamalay N."/>
            <person name="Ott S."/>
            <person name="Godinez A."/>
            <person name="Nagaraj S."/>
            <person name="Vavikolanu K."/>
            <person name="Aluvathingal J."/>
            <person name="Nadendla S."/>
            <person name="Sichtig H."/>
        </authorList>
    </citation>
    <scope>NUCLEOTIDE SEQUENCE [LARGE SCALE GENOMIC DNA]</scope>
    <source>
        <strain evidence="3">FDAARGOS_129</strain>
    </source>
</reference>
<evidence type="ECO:0000313" key="3">
    <source>
        <dbReference type="Proteomes" id="UP000237921"/>
    </source>
</evidence>
<evidence type="ECO:0000256" key="1">
    <source>
        <dbReference type="SAM" id="Phobius"/>
    </source>
</evidence>
<proteinExistence type="predicted"/>
<dbReference type="AlphaFoldDB" id="A0A2L1VEG6"/>
<gene>
    <name evidence="2" type="ORF">AL533_04160</name>
</gene>
<feature type="transmembrane region" description="Helical" evidence="1">
    <location>
        <begin position="7"/>
        <end position="27"/>
    </location>
</feature>
<organism evidence="2 3">
    <name type="scientific">Acinetobacter nosocomialis</name>
    <dbReference type="NCBI Taxonomy" id="106654"/>
    <lineage>
        <taxon>Bacteria</taxon>
        <taxon>Pseudomonadati</taxon>
        <taxon>Pseudomonadota</taxon>
        <taxon>Gammaproteobacteria</taxon>
        <taxon>Moraxellales</taxon>
        <taxon>Moraxellaceae</taxon>
        <taxon>Acinetobacter</taxon>
        <taxon>Acinetobacter calcoaceticus/baumannii complex</taxon>
    </lineage>
</organism>
<evidence type="ECO:0000313" key="2">
    <source>
        <dbReference type="EMBL" id="AVF43640.1"/>
    </source>
</evidence>
<keyword evidence="1" id="KW-0812">Transmembrane</keyword>
<name>A0A2L1VEG6_ACINO</name>
<protein>
    <submittedName>
        <fullName evidence="2">Uncharacterized protein</fullName>
    </submittedName>
</protein>
<keyword evidence="1" id="KW-1133">Transmembrane helix</keyword>
<dbReference type="EMBL" id="CP014019">
    <property type="protein sequence ID" value="AVF43640.1"/>
    <property type="molecule type" value="Genomic_DNA"/>
</dbReference>
<feature type="transmembrane region" description="Helical" evidence="1">
    <location>
        <begin position="33"/>
        <end position="54"/>
    </location>
</feature>
<dbReference type="RefSeq" id="WP_016804391.1">
    <property type="nucleotide sequence ID" value="NZ_BKRJ01000001.1"/>
</dbReference>
<dbReference type="Proteomes" id="UP000237921">
    <property type="component" value="Chromosome"/>
</dbReference>
<sequence length="66" mass="7310">MESKQIITVAVLVLALLILIFLFFFDIPKENKVLVIIFLGAVVGWTGTIVNSYFGHNRTKAGSNDI</sequence>
<accession>A0A2L1VEG6</accession>